<dbReference type="Proteomes" id="UP001179830">
    <property type="component" value="Chromosome"/>
</dbReference>
<sequence length="165" mass="18055">MANESNNTAVLPAVQLRDSVNTLMQTVTTMLEGKASLTTLEAALHSHDALLDQLAMHSLDASTLAALERIEQFITLRAGDYYQTTTDKLDDQQKNRLISLFARRLLALEGLGPATARQLFQLGVFTPEQFFALTPGALAQLELPPATMARLIPLHAQHSSLTRDS</sequence>
<organism evidence="1 2">
    <name type="scientific">Halomonas alkaliantarctica</name>
    <dbReference type="NCBI Taxonomy" id="232346"/>
    <lineage>
        <taxon>Bacteria</taxon>
        <taxon>Pseudomonadati</taxon>
        <taxon>Pseudomonadota</taxon>
        <taxon>Gammaproteobacteria</taxon>
        <taxon>Oceanospirillales</taxon>
        <taxon>Halomonadaceae</taxon>
        <taxon>Halomonas</taxon>
    </lineage>
</organism>
<gene>
    <name evidence="1" type="ORF">QEN58_10360</name>
</gene>
<dbReference type="EMBL" id="CP122961">
    <property type="protein sequence ID" value="WGI23752.1"/>
    <property type="molecule type" value="Genomic_DNA"/>
</dbReference>
<evidence type="ECO:0000313" key="1">
    <source>
        <dbReference type="EMBL" id="WGI23752.1"/>
    </source>
</evidence>
<dbReference type="Gene3D" id="1.10.150.20">
    <property type="entry name" value="5' to 3' exonuclease, C-terminal subdomain"/>
    <property type="match status" value="1"/>
</dbReference>
<dbReference type="RefSeq" id="WP_280103600.1">
    <property type="nucleotide sequence ID" value="NZ_CP122961.1"/>
</dbReference>
<name>A0ABY8LJJ7_9GAMM</name>
<reference evidence="1" key="1">
    <citation type="submission" date="2023-04" db="EMBL/GenBank/DDBJ databases">
        <title>Complete genome sequence of Halomonas alkaliantarctica MSP3 isolated from marine sediment, Jeju Island.</title>
        <authorList>
            <person name="Park S.-J."/>
        </authorList>
    </citation>
    <scope>NUCLEOTIDE SEQUENCE</scope>
    <source>
        <strain evidence="1">MSP3</strain>
    </source>
</reference>
<evidence type="ECO:0008006" key="3">
    <source>
        <dbReference type="Google" id="ProtNLM"/>
    </source>
</evidence>
<keyword evidence="2" id="KW-1185">Reference proteome</keyword>
<evidence type="ECO:0000313" key="2">
    <source>
        <dbReference type="Proteomes" id="UP001179830"/>
    </source>
</evidence>
<accession>A0ABY8LJJ7</accession>
<protein>
    <recommendedName>
        <fullName evidence="3">Helix-hairpin-helix protein</fullName>
    </recommendedName>
</protein>
<proteinExistence type="predicted"/>